<evidence type="ECO:0000256" key="2">
    <source>
        <dbReference type="SAM" id="Phobius"/>
    </source>
</evidence>
<dbReference type="AlphaFoldDB" id="R7QRI1"/>
<feature type="transmembrane region" description="Helical" evidence="2">
    <location>
        <begin position="162"/>
        <end position="184"/>
    </location>
</feature>
<dbReference type="GeneID" id="17318795"/>
<name>R7QRI1_CHOCR</name>
<dbReference type="Proteomes" id="UP000012073">
    <property type="component" value="Unassembled WGS sequence"/>
</dbReference>
<feature type="transmembrane region" description="Helical" evidence="2">
    <location>
        <begin position="204"/>
        <end position="230"/>
    </location>
</feature>
<feature type="compositionally biased region" description="Low complexity" evidence="1">
    <location>
        <begin position="350"/>
        <end position="359"/>
    </location>
</feature>
<dbReference type="EMBL" id="HG002242">
    <property type="protein sequence ID" value="CDF40754.1"/>
    <property type="molecule type" value="Genomic_DNA"/>
</dbReference>
<keyword evidence="2" id="KW-0472">Membrane</keyword>
<gene>
    <name evidence="3" type="ORF">CHC_T00007408001</name>
</gene>
<feature type="transmembrane region" description="Helical" evidence="2">
    <location>
        <begin position="236"/>
        <end position="257"/>
    </location>
</feature>
<accession>R7QRI1</accession>
<keyword evidence="2" id="KW-1133">Transmembrane helix</keyword>
<dbReference type="KEGG" id="ccp:CHC_T00007408001"/>
<dbReference type="OrthoDB" id="10559353at2759"/>
<keyword evidence="4" id="KW-1185">Reference proteome</keyword>
<feature type="compositionally biased region" description="Polar residues" evidence="1">
    <location>
        <begin position="360"/>
        <end position="369"/>
    </location>
</feature>
<protein>
    <submittedName>
        <fullName evidence="3">Uncharacterized protein</fullName>
    </submittedName>
</protein>
<evidence type="ECO:0000256" key="1">
    <source>
        <dbReference type="SAM" id="MobiDB-lite"/>
    </source>
</evidence>
<sequence length="369" mass="41673">MCLLCSLLQRVIHPPAEVRAIREALPEICKVVLVHFLEPSFCRDTKLSSPPDTEPCRWQIDVVSLKRPDVHLIGREEPEKYTPREVSLLRELDGCNSSESCKNESLPCAYGIEDPSDAFWLRKYDRESKFVVMFQIAFASLLFFLVSIISEGSIYYPHAPGSFSLLSAATFSIIALSALLYLIIVPREYQLSLYGQGLWQSFGYCCIILTVAAALPFLTVVWISFCLFAIYFLGFFVEQLLCMIGGTLYYLGALFAYQAEHTLYELRLMYGGGNQDQAEIDRQVLQMSETFLRRVRGNVFLYRIPEALEQDGIQVVGNTLPEHLFDEMVQENVPQIDFEGLDDSPDENAPSSTPTVTTPLLQQNQGSVP</sequence>
<organism evidence="3 4">
    <name type="scientific">Chondrus crispus</name>
    <name type="common">Carrageen Irish moss</name>
    <name type="synonym">Polymorpha crispa</name>
    <dbReference type="NCBI Taxonomy" id="2769"/>
    <lineage>
        <taxon>Eukaryota</taxon>
        <taxon>Rhodophyta</taxon>
        <taxon>Florideophyceae</taxon>
        <taxon>Rhodymeniophycidae</taxon>
        <taxon>Gigartinales</taxon>
        <taxon>Gigartinaceae</taxon>
        <taxon>Chondrus</taxon>
    </lineage>
</organism>
<dbReference type="Gramene" id="CDF40754">
    <property type="protein sequence ID" value="CDF40754"/>
    <property type="gene ID" value="CHC_T00007408001"/>
</dbReference>
<keyword evidence="2" id="KW-0812">Transmembrane</keyword>
<feature type="region of interest" description="Disordered" evidence="1">
    <location>
        <begin position="337"/>
        <end position="369"/>
    </location>
</feature>
<evidence type="ECO:0000313" key="3">
    <source>
        <dbReference type="EMBL" id="CDF40754.1"/>
    </source>
</evidence>
<reference evidence="4" key="1">
    <citation type="journal article" date="2013" name="Proc. Natl. Acad. Sci. U.S.A.">
        <title>Genome structure and metabolic features in the red seaweed Chondrus crispus shed light on evolution of the Archaeplastida.</title>
        <authorList>
            <person name="Collen J."/>
            <person name="Porcel B."/>
            <person name="Carre W."/>
            <person name="Ball S.G."/>
            <person name="Chaparro C."/>
            <person name="Tonon T."/>
            <person name="Barbeyron T."/>
            <person name="Michel G."/>
            <person name="Noel B."/>
            <person name="Valentin K."/>
            <person name="Elias M."/>
            <person name="Artiguenave F."/>
            <person name="Arun A."/>
            <person name="Aury J.M."/>
            <person name="Barbosa-Neto J.F."/>
            <person name="Bothwell J.H."/>
            <person name="Bouget F.Y."/>
            <person name="Brillet L."/>
            <person name="Cabello-Hurtado F."/>
            <person name="Capella-Gutierrez S."/>
            <person name="Charrier B."/>
            <person name="Cladiere L."/>
            <person name="Cock J.M."/>
            <person name="Coelho S.M."/>
            <person name="Colleoni C."/>
            <person name="Czjzek M."/>
            <person name="Da Silva C."/>
            <person name="Delage L."/>
            <person name="Denoeud F."/>
            <person name="Deschamps P."/>
            <person name="Dittami S.M."/>
            <person name="Gabaldon T."/>
            <person name="Gachon C.M."/>
            <person name="Groisillier A."/>
            <person name="Herve C."/>
            <person name="Jabbari K."/>
            <person name="Katinka M."/>
            <person name="Kloareg B."/>
            <person name="Kowalczyk N."/>
            <person name="Labadie K."/>
            <person name="Leblanc C."/>
            <person name="Lopez P.J."/>
            <person name="McLachlan D.H."/>
            <person name="Meslet-Cladiere L."/>
            <person name="Moustafa A."/>
            <person name="Nehr Z."/>
            <person name="Nyvall Collen P."/>
            <person name="Panaud O."/>
            <person name="Partensky F."/>
            <person name="Poulain J."/>
            <person name="Rensing S.A."/>
            <person name="Rousvoal S."/>
            <person name="Samson G."/>
            <person name="Symeonidi A."/>
            <person name="Weissenbach J."/>
            <person name="Zambounis A."/>
            <person name="Wincker P."/>
            <person name="Boyen C."/>
        </authorList>
    </citation>
    <scope>NUCLEOTIDE SEQUENCE [LARGE SCALE GENOMIC DNA]</scope>
    <source>
        <strain evidence="4">cv. Stackhouse</strain>
    </source>
</reference>
<evidence type="ECO:0000313" key="4">
    <source>
        <dbReference type="Proteomes" id="UP000012073"/>
    </source>
</evidence>
<proteinExistence type="predicted"/>
<dbReference type="RefSeq" id="XP_005711048.1">
    <property type="nucleotide sequence ID" value="XM_005710991.1"/>
</dbReference>
<feature type="transmembrane region" description="Helical" evidence="2">
    <location>
        <begin position="130"/>
        <end position="150"/>
    </location>
</feature>